<organism evidence="2 3">
    <name type="scientific">Pelomonas parva</name>
    <dbReference type="NCBI Taxonomy" id="3299032"/>
    <lineage>
        <taxon>Bacteria</taxon>
        <taxon>Pseudomonadati</taxon>
        <taxon>Pseudomonadota</taxon>
        <taxon>Betaproteobacteria</taxon>
        <taxon>Burkholderiales</taxon>
        <taxon>Sphaerotilaceae</taxon>
        <taxon>Roseateles</taxon>
    </lineage>
</organism>
<evidence type="ECO:0000313" key="3">
    <source>
        <dbReference type="Proteomes" id="UP001606210"/>
    </source>
</evidence>
<keyword evidence="3" id="KW-1185">Reference proteome</keyword>
<evidence type="ECO:0000313" key="2">
    <source>
        <dbReference type="EMBL" id="MFG6429771.1"/>
    </source>
</evidence>
<dbReference type="EMBL" id="JBIGHV010000002">
    <property type="protein sequence ID" value="MFG6429771.1"/>
    <property type="molecule type" value="Genomic_DNA"/>
</dbReference>
<dbReference type="Proteomes" id="UP001606210">
    <property type="component" value="Unassembled WGS sequence"/>
</dbReference>
<accession>A0ABW7EZH4</accession>
<gene>
    <name evidence="2" type="ORF">ACG00Y_07605</name>
</gene>
<evidence type="ECO:0000256" key="1">
    <source>
        <dbReference type="SAM" id="MobiDB-lite"/>
    </source>
</evidence>
<sequence>MKRPLAQPRIAARERVWSVPRGDGDACGIKPQAHRPTGRLGSGPALGPKHISFTHFGWYAAAGLLCGLAPMMPAFAASATAQAGATVVLPASVNAWLGVPVSVQDLLLAQDAPAGPATGALVPRVASASTPASLRALPVWIGAAIESRQAFGIDIVPAAGAALLARGPAAAVSVAAAATGGDGEAPLVITVAFN</sequence>
<reference evidence="2 3" key="1">
    <citation type="submission" date="2024-08" db="EMBL/GenBank/DDBJ databases">
        <authorList>
            <person name="Lu H."/>
        </authorList>
    </citation>
    <scope>NUCLEOTIDE SEQUENCE [LARGE SCALE GENOMIC DNA]</scope>
    <source>
        <strain evidence="2 3">LYH14W</strain>
    </source>
</reference>
<protein>
    <submittedName>
        <fullName evidence="2">Uncharacterized protein</fullName>
    </submittedName>
</protein>
<dbReference type="RefSeq" id="WP_394477479.1">
    <property type="nucleotide sequence ID" value="NZ_JBIGHV010000002.1"/>
</dbReference>
<comment type="caution">
    <text evidence="2">The sequence shown here is derived from an EMBL/GenBank/DDBJ whole genome shotgun (WGS) entry which is preliminary data.</text>
</comment>
<feature type="region of interest" description="Disordered" evidence="1">
    <location>
        <begin position="23"/>
        <end position="42"/>
    </location>
</feature>
<name>A0ABW7EZH4_9BURK</name>
<proteinExistence type="predicted"/>